<protein>
    <submittedName>
        <fullName evidence="3">Uncharacterized protein</fullName>
    </submittedName>
</protein>
<sequence>MDINIDITTQVKADQEMEEEARCTELTSQDLYGQETTTPRGELAESRIQLTQPKQKQQKTPKTPKKLQRSLWKKPTPSDSSQCSTCPGKN</sequence>
<keyword evidence="2" id="KW-1185">Reference proteome</keyword>
<evidence type="ECO:0000256" key="1">
    <source>
        <dbReference type="SAM" id="MobiDB-lite"/>
    </source>
</evidence>
<proteinExistence type="predicted"/>
<accession>A0A915IY54</accession>
<feature type="compositionally biased region" description="Polar residues" evidence="1">
    <location>
        <begin position="1"/>
        <end position="12"/>
    </location>
</feature>
<name>A0A915IY54_ROMCU</name>
<feature type="region of interest" description="Disordered" evidence="1">
    <location>
        <begin position="1"/>
        <end position="90"/>
    </location>
</feature>
<evidence type="ECO:0000313" key="3">
    <source>
        <dbReference type="WBParaSite" id="nRc.2.0.1.t19030-RA"/>
    </source>
</evidence>
<evidence type="ECO:0000313" key="2">
    <source>
        <dbReference type="Proteomes" id="UP000887565"/>
    </source>
</evidence>
<dbReference type="Proteomes" id="UP000887565">
    <property type="component" value="Unplaced"/>
</dbReference>
<feature type="compositionally biased region" description="Polar residues" evidence="1">
    <location>
        <begin position="25"/>
        <end position="39"/>
    </location>
</feature>
<feature type="compositionally biased region" description="Basic residues" evidence="1">
    <location>
        <begin position="56"/>
        <end position="72"/>
    </location>
</feature>
<organism evidence="2 3">
    <name type="scientific">Romanomermis culicivorax</name>
    <name type="common">Nematode worm</name>
    <dbReference type="NCBI Taxonomy" id="13658"/>
    <lineage>
        <taxon>Eukaryota</taxon>
        <taxon>Metazoa</taxon>
        <taxon>Ecdysozoa</taxon>
        <taxon>Nematoda</taxon>
        <taxon>Enoplea</taxon>
        <taxon>Dorylaimia</taxon>
        <taxon>Mermithida</taxon>
        <taxon>Mermithoidea</taxon>
        <taxon>Mermithidae</taxon>
        <taxon>Romanomermis</taxon>
    </lineage>
</organism>
<dbReference type="WBParaSite" id="nRc.2.0.1.t19030-RA">
    <property type="protein sequence ID" value="nRc.2.0.1.t19030-RA"/>
    <property type="gene ID" value="nRc.2.0.1.g19030"/>
</dbReference>
<dbReference type="AlphaFoldDB" id="A0A915IY54"/>
<reference evidence="3" key="1">
    <citation type="submission" date="2022-11" db="UniProtKB">
        <authorList>
            <consortium name="WormBaseParasite"/>
        </authorList>
    </citation>
    <scope>IDENTIFICATION</scope>
</reference>
<feature type="compositionally biased region" description="Polar residues" evidence="1">
    <location>
        <begin position="77"/>
        <end position="90"/>
    </location>
</feature>